<organism evidence="1 2">
    <name type="scientific">Ditylenchus dipsaci</name>
    <dbReference type="NCBI Taxonomy" id="166011"/>
    <lineage>
        <taxon>Eukaryota</taxon>
        <taxon>Metazoa</taxon>
        <taxon>Ecdysozoa</taxon>
        <taxon>Nematoda</taxon>
        <taxon>Chromadorea</taxon>
        <taxon>Rhabditida</taxon>
        <taxon>Tylenchina</taxon>
        <taxon>Tylenchomorpha</taxon>
        <taxon>Sphaerularioidea</taxon>
        <taxon>Anguinidae</taxon>
        <taxon>Anguininae</taxon>
        <taxon>Ditylenchus</taxon>
    </lineage>
</organism>
<accession>A0A915CU34</accession>
<keyword evidence="1" id="KW-1185">Reference proteome</keyword>
<proteinExistence type="predicted"/>
<sequence length="78" mass="9260">MRKLYLLLLKKSKILLSGASKRYNYNFVLYQPKIAPRYVTLFVEDDTDAPATRIGWIRFEENHFDVVHFGIKEIKINL</sequence>
<reference evidence="2" key="1">
    <citation type="submission" date="2022-11" db="UniProtKB">
        <authorList>
            <consortium name="WormBaseParasite"/>
        </authorList>
    </citation>
    <scope>IDENTIFICATION</scope>
</reference>
<name>A0A915CU34_9BILA</name>
<evidence type="ECO:0000313" key="1">
    <source>
        <dbReference type="Proteomes" id="UP000887574"/>
    </source>
</evidence>
<dbReference type="Proteomes" id="UP000887574">
    <property type="component" value="Unplaced"/>
</dbReference>
<dbReference type="WBParaSite" id="jg12242">
    <property type="protein sequence ID" value="jg12242"/>
    <property type="gene ID" value="jg12242"/>
</dbReference>
<dbReference type="AlphaFoldDB" id="A0A915CU34"/>
<evidence type="ECO:0000313" key="2">
    <source>
        <dbReference type="WBParaSite" id="jg12242"/>
    </source>
</evidence>
<protein>
    <submittedName>
        <fullName evidence="2">Uncharacterized protein</fullName>
    </submittedName>
</protein>